<keyword evidence="2" id="KW-1185">Reference proteome</keyword>
<evidence type="ECO:0000313" key="2">
    <source>
        <dbReference type="Proteomes" id="UP000826540"/>
    </source>
</evidence>
<dbReference type="Proteomes" id="UP000826540">
    <property type="component" value="Chromosome"/>
</dbReference>
<dbReference type="RefSeq" id="WP_220608930.1">
    <property type="nucleotide sequence ID" value="NZ_CP080598.1"/>
</dbReference>
<evidence type="ECO:0000313" key="1">
    <source>
        <dbReference type="EMBL" id="QYX30794.1"/>
    </source>
</evidence>
<gene>
    <name evidence="1" type="ORF">K2F26_18260</name>
</gene>
<proteinExistence type="predicted"/>
<name>A0ABX8WWP6_9CYAN</name>
<dbReference type="EMBL" id="CP080598">
    <property type="protein sequence ID" value="QYX30794.1"/>
    <property type="molecule type" value="Genomic_DNA"/>
</dbReference>
<accession>A0ABX8WWP6</accession>
<sequence>MMVNMGLFVKFITFDYVNVLCFSLILHSASTGLVDGFGAKLDLDNWLPGVFFLPDAFKTAIIAINQLPVTEETLLCRLLGREKVQQEAVKELVALPPENPLRHNILELVFNWRVSVQTQEILTEYDQELIMILTEAYQQARAEAVQEGLQQGQRLVLENLLRVKFGNLDHKLSKVIDNLLNFPPEEYTRLCLQLSREELLAKFNK</sequence>
<reference evidence="1 2" key="1">
    <citation type="journal article" date="2022" name="J. Am. Chem. Soc.">
        <title>Biosynthesis of Guanitoxin Enables Global Environmental Detection in Freshwater Cyanobacteria.</title>
        <authorList>
            <person name="Lima S.T."/>
            <person name="Fallon T.R."/>
            <person name="Cordoza J.L."/>
            <person name="Chekan J.R."/>
            <person name="Delbaje E."/>
            <person name="Hopiavuori A.R."/>
            <person name="Alvarenga D.O."/>
            <person name="Wood S.M."/>
            <person name="Luhavaya H."/>
            <person name="Baumgartner J.T."/>
            <person name="Dorr F.A."/>
            <person name="Etchegaray A."/>
            <person name="Pinto E."/>
            <person name="McKinnie S.M.K."/>
            <person name="Fiore M.F."/>
            <person name="Moore B.S."/>
        </authorList>
    </citation>
    <scope>NUCLEOTIDE SEQUENCE [LARGE SCALE GENOMIC DNA]</scope>
    <source>
        <strain evidence="1 2">ITEP-024</strain>
    </source>
</reference>
<organism evidence="1 2">
    <name type="scientific">Sphaerospermopsis torques-reginae ITEP-024</name>
    <dbReference type="NCBI Taxonomy" id="984208"/>
    <lineage>
        <taxon>Bacteria</taxon>
        <taxon>Bacillati</taxon>
        <taxon>Cyanobacteriota</taxon>
        <taxon>Cyanophyceae</taxon>
        <taxon>Nostocales</taxon>
        <taxon>Aphanizomenonaceae</taxon>
        <taxon>Sphaerospermopsis</taxon>
        <taxon>Sphaerospermopsis torques-reginae</taxon>
    </lineage>
</organism>
<protein>
    <recommendedName>
        <fullName evidence="3">DUF4351 domain-containing protein</fullName>
    </recommendedName>
</protein>
<evidence type="ECO:0008006" key="3">
    <source>
        <dbReference type="Google" id="ProtNLM"/>
    </source>
</evidence>